<dbReference type="SUPFAM" id="SSF51905">
    <property type="entry name" value="FAD/NAD(P)-binding domain"/>
    <property type="match status" value="1"/>
</dbReference>
<name>A0ABP5ENN4_9ACTN</name>
<dbReference type="PANTHER" id="PTHR43429:SF3">
    <property type="entry name" value="NITRITE REDUCTASE [NAD(P)H]"/>
    <property type="match status" value="1"/>
</dbReference>
<evidence type="ECO:0000256" key="2">
    <source>
        <dbReference type="ARBA" id="ARBA00022630"/>
    </source>
</evidence>
<dbReference type="PRINTS" id="PR00368">
    <property type="entry name" value="FADPNR"/>
</dbReference>
<dbReference type="Pfam" id="PF07992">
    <property type="entry name" value="Pyr_redox_2"/>
    <property type="match status" value="1"/>
</dbReference>
<dbReference type="InterPro" id="IPR036188">
    <property type="entry name" value="FAD/NAD-bd_sf"/>
</dbReference>
<evidence type="ECO:0000259" key="4">
    <source>
        <dbReference type="Pfam" id="PF07992"/>
    </source>
</evidence>
<evidence type="ECO:0000256" key="3">
    <source>
        <dbReference type="ARBA" id="ARBA00022827"/>
    </source>
</evidence>
<dbReference type="InterPro" id="IPR023753">
    <property type="entry name" value="FAD/NAD-binding_dom"/>
</dbReference>
<feature type="domain" description="FAD/NAD(P)-binding" evidence="4">
    <location>
        <begin position="4"/>
        <end position="251"/>
    </location>
</feature>
<evidence type="ECO:0000313" key="6">
    <source>
        <dbReference type="Proteomes" id="UP001499854"/>
    </source>
</evidence>
<keyword evidence="6" id="KW-1185">Reference proteome</keyword>
<dbReference type="InterPro" id="IPR050260">
    <property type="entry name" value="FAD-bd_OxRdtase"/>
</dbReference>
<reference evidence="6" key="1">
    <citation type="journal article" date="2019" name="Int. J. Syst. Evol. Microbiol.">
        <title>The Global Catalogue of Microorganisms (GCM) 10K type strain sequencing project: providing services to taxonomists for standard genome sequencing and annotation.</title>
        <authorList>
            <consortium name="The Broad Institute Genomics Platform"/>
            <consortium name="The Broad Institute Genome Sequencing Center for Infectious Disease"/>
            <person name="Wu L."/>
            <person name="Ma J."/>
        </authorList>
    </citation>
    <scope>NUCLEOTIDE SEQUENCE [LARGE SCALE GENOMIC DNA]</scope>
    <source>
        <strain evidence="6">JCM 16013</strain>
    </source>
</reference>
<keyword evidence="3" id="KW-0274">FAD</keyword>
<comment type="caution">
    <text evidence="5">The sequence shown here is derived from an EMBL/GenBank/DDBJ whole genome shotgun (WGS) entry which is preliminary data.</text>
</comment>
<dbReference type="PANTHER" id="PTHR43429">
    <property type="entry name" value="PYRIDINE NUCLEOTIDE-DISULFIDE OXIDOREDUCTASE DOMAIN-CONTAINING"/>
    <property type="match status" value="1"/>
</dbReference>
<comment type="cofactor">
    <cofactor evidence="1">
        <name>FAD</name>
        <dbReference type="ChEBI" id="CHEBI:57692"/>
    </cofactor>
</comment>
<gene>
    <name evidence="5" type="ORF">GCM10009838_82300</name>
</gene>
<organism evidence="5 6">
    <name type="scientific">Catenulispora subtropica</name>
    <dbReference type="NCBI Taxonomy" id="450798"/>
    <lineage>
        <taxon>Bacteria</taxon>
        <taxon>Bacillati</taxon>
        <taxon>Actinomycetota</taxon>
        <taxon>Actinomycetes</taxon>
        <taxon>Catenulisporales</taxon>
        <taxon>Catenulisporaceae</taxon>
        <taxon>Catenulispora</taxon>
    </lineage>
</organism>
<dbReference type="Proteomes" id="UP001499854">
    <property type="component" value="Unassembled WGS sequence"/>
</dbReference>
<dbReference type="RefSeq" id="WP_344662655.1">
    <property type="nucleotide sequence ID" value="NZ_BAAAQM010000079.1"/>
</dbReference>
<dbReference type="EMBL" id="BAAAQM010000079">
    <property type="protein sequence ID" value="GAA2003669.1"/>
    <property type="molecule type" value="Genomic_DNA"/>
</dbReference>
<evidence type="ECO:0000313" key="5">
    <source>
        <dbReference type="EMBL" id="GAA2003669.1"/>
    </source>
</evidence>
<evidence type="ECO:0000256" key="1">
    <source>
        <dbReference type="ARBA" id="ARBA00001974"/>
    </source>
</evidence>
<sequence>MNARIVVAGAGLAGHEFVRRMLASPGFEGTVTWHTAEPGRPYNRVLLTDLLAGRHTPEAISLPALADPRLTYRRTPLGSIATAAFDFLVLATGADPVIPPVRGNAVPLRTLNDARTILRALADGARRVAVVGGGPLGVETACALARRGVRVDLVHRGPHLLSRWLDAESAALLTDSLSTAGITVRCGTEVSAATGTWPTADLVVLACGTRPRVSLARAAGLPFERGILVDADGRSPGDPRVFAIGDCAENGAVGAFAALDDARRAAVKVSELAQYSHPSPTGGHTTLGNIVPVCQPPKEVPTGSFTRSALRLRTYDVPGADVAVLGRPLADPTIQLTDQRRRTRKALTLEGDAPIAAALVGDVRAAPALARAIADPATPPPSVPLALLTSPSLRDAAGFDRV</sequence>
<keyword evidence="2" id="KW-0285">Flavoprotein</keyword>
<protein>
    <submittedName>
        <fullName evidence="5">FAD-dependent oxidoreductase</fullName>
    </submittedName>
</protein>
<accession>A0ABP5ENN4</accession>
<dbReference type="Gene3D" id="3.50.50.60">
    <property type="entry name" value="FAD/NAD(P)-binding domain"/>
    <property type="match status" value="3"/>
</dbReference>
<proteinExistence type="predicted"/>